<dbReference type="EMBL" id="JAQQWP010000012">
    <property type="protein sequence ID" value="KAK8092892.1"/>
    <property type="molecule type" value="Genomic_DNA"/>
</dbReference>
<proteinExistence type="predicted"/>
<organism evidence="1 2">
    <name type="scientific">Apiospora kogelbergensis</name>
    <dbReference type="NCBI Taxonomy" id="1337665"/>
    <lineage>
        <taxon>Eukaryota</taxon>
        <taxon>Fungi</taxon>
        <taxon>Dikarya</taxon>
        <taxon>Ascomycota</taxon>
        <taxon>Pezizomycotina</taxon>
        <taxon>Sordariomycetes</taxon>
        <taxon>Xylariomycetidae</taxon>
        <taxon>Amphisphaeriales</taxon>
        <taxon>Apiosporaceae</taxon>
        <taxon>Apiospora</taxon>
    </lineage>
</organism>
<keyword evidence="2" id="KW-1185">Reference proteome</keyword>
<evidence type="ECO:0000313" key="2">
    <source>
        <dbReference type="Proteomes" id="UP001392437"/>
    </source>
</evidence>
<sequence length="335" mass="37156">MESNDQNVSSLARLPQNSVPGAGLDLGLDLDAMASSAHPQSGSTLMRLPREVRDMIFHGLWESGRGAQHLMFQDGRYLRAECLDEHGAGWPGDGEPDADRDRTLRRRLGMAWGSHWRCERAFVKRAHRQQQQQEQGEGVAAATTDVTEGIWYDPCPTFFAVLLACKQLYLEHCTSLFDFVDFAFHDLETLHQVVAFRPVGPCSLIRHAKRLELAVRFAFCHSEDLLQVQMGLWRECCMGLEQAAATNGGGGGGGSLASVYLWMDADVGTRRNFRIQRSEFGVLEMRRDELFDRPVDPFTFGPALAAITTVDLPFWCSSTAELLRNGGAADGPLPA</sequence>
<accession>A0AAW0Q922</accession>
<name>A0AAW0Q922_9PEZI</name>
<evidence type="ECO:0000313" key="1">
    <source>
        <dbReference type="EMBL" id="KAK8092892.1"/>
    </source>
</evidence>
<dbReference type="Proteomes" id="UP001392437">
    <property type="component" value="Unassembled WGS sequence"/>
</dbReference>
<reference evidence="1 2" key="1">
    <citation type="submission" date="2023-01" db="EMBL/GenBank/DDBJ databases">
        <title>Analysis of 21 Apiospora genomes using comparative genomics revels a genus with tremendous synthesis potential of carbohydrate active enzymes and secondary metabolites.</title>
        <authorList>
            <person name="Sorensen T."/>
        </authorList>
    </citation>
    <scope>NUCLEOTIDE SEQUENCE [LARGE SCALE GENOMIC DNA]</scope>
    <source>
        <strain evidence="1 2">CBS 117206</strain>
    </source>
</reference>
<gene>
    <name evidence="1" type="ORF">PG999_014479</name>
</gene>
<dbReference type="AlphaFoldDB" id="A0AAW0Q922"/>
<comment type="caution">
    <text evidence="1">The sequence shown here is derived from an EMBL/GenBank/DDBJ whole genome shotgun (WGS) entry which is preliminary data.</text>
</comment>
<protein>
    <submittedName>
        <fullName evidence="1">Uncharacterized protein</fullName>
    </submittedName>
</protein>